<feature type="compositionally biased region" description="Polar residues" evidence="2">
    <location>
        <begin position="414"/>
        <end position="423"/>
    </location>
</feature>
<evidence type="ECO:0000259" key="3">
    <source>
        <dbReference type="PROSITE" id="PS50089"/>
    </source>
</evidence>
<dbReference type="InterPro" id="IPR001841">
    <property type="entry name" value="Znf_RING"/>
</dbReference>
<evidence type="ECO:0000256" key="1">
    <source>
        <dbReference type="PROSITE-ProRule" id="PRU00175"/>
    </source>
</evidence>
<proteinExistence type="predicted"/>
<feature type="compositionally biased region" description="Polar residues" evidence="2">
    <location>
        <begin position="387"/>
        <end position="405"/>
    </location>
</feature>
<dbReference type="eggNOG" id="ENOG502QQ19">
    <property type="taxonomic scope" value="Eukaryota"/>
</dbReference>
<reference evidence="4 5" key="2">
    <citation type="journal article" date="2009" name="PLoS ONE">
        <title>An integrated genetic and cytogenetic map of the cucumber genome.</title>
        <authorList>
            <person name="Ren Y."/>
            <person name="Zhang Z."/>
            <person name="Liu J."/>
            <person name="Staub J.E."/>
            <person name="Han Y."/>
            <person name="Cheng Z."/>
            <person name="Li X."/>
            <person name="Lu J."/>
            <person name="Miao H."/>
            <person name="Kang H."/>
            <person name="Xie B."/>
            <person name="Gu X."/>
            <person name="Wang X."/>
            <person name="Du Y."/>
            <person name="Jin W."/>
            <person name="Huang S."/>
        </authorList>
    </citation>
    <scope>NUCLEOTIDE SEQUENCE [LARGE SCALE GENOMIC DNA]</scope>
    <source>
        <strain evidence="5">cv. 9930</strain>
    </source>
</reference>
<dbReference type="PANTHER" id="PTHR47820">
    <property type="entry name" value="BNAC05G24000D PROTEIN"/>
    <property type="match status" value="1"/>
</dbReference>
<organism evidence="4 5">
    <name type="scientific">Cucumis sativus</name>
    <name type="common">Cucumber</name>
    <dbReference type="NCBI Taxonomy" id="3659"/>
    <lineage>
        <taxon>Eukaryota</taxon>
        <taxon>Viridiplantae</taxon>
        <taxon>Streptophyta</taxon>
        <taxon>Embryophyta</taxon>
        <taxon>Tracheophyta</taxon>
        <taxon>Spermatophyta</taxon>
        <taxon>Magnoliopsida</taxon>
        <taxon>eudicotyledons</taxon>
        <taxon>Gunneridae</taxon>
        <taxon>Pentapetalae</taxon>
        <taxon>rosids</taxon>
        <taxon>fabids</taxon>
        <taxon>Cucurbitales</taxon>
        <taxon>Cucurbitaceae</taxon>
        <taxon>Benincaseae</taxon>
        <taxon>Cucumis</taxon>
    </lineage>
</organism>
<dbReference type="GO" id="GO:0008270">
    <property type="term" value="F:zinc ion binding"/>
    <property type="evidence" value="ECO:0007669"/>
    <property type="project" value="UniProtKB-KW"/>
</dbReference>
<dbReference type="STRING" id="3659.A0A0A0KL44"/>
<feature type="region of interest" description="Disordered" evidence="2">
    <location>
        <begin position="654"/>
        <end position="689"/>
    </location>
</feature>
<feature type="region of interest" description="Disordered" evidence="2">
    <location>
        <begin position="57"/>
        <end position="119"/>
    </location>
</feature>
<sequence length="810" mass="92084">MASSQVEFSSSSSPFGCVLRDHNRRREPSVTATHVARFRNNLKTLVMDRLNDCITITPNKNPNPVLANFPVTKTNHDTTTKRSDDSQQHTSTNDPQTQTTSTPTPPIPETSSNKNQTSKLGASSLVQIWEKRLNVSSSNIGLNANANANTAVCSTKQETEAEQEQACSVEAGDFEDERYDAGPGSDDGFADWHSSRTSSSSPPCSTQSQSSDAGERERVRVVDIIRRLTLTAAKPPHSSWVEDHNDQPNESSSLHPTLIPRDQVESKCLSHILCSPRIRGRQAFADLLLQIERDRQRELDILVERRAVSKFPQRGRIQSLLRLKILKRGMALEDEQKRPQFVITPRENHRSSNIMHLRERFSGVDKHGAKSPRGEMLNNDDDDKTQSDTNANTQTHSHTPHVINTNEKDKDNDNQQVVGMHSNNTDDDQILGGFKEEQIEKQEQKQQKPDQELEPEQGGEVDLPSLEGIWQDGSKLNSDSQDSMNGWEAEYQSEAGEESYGADYVGTSYDWFADISRPRSYWEDRRQSWYQQMLDSNSANDEIRQLIQRKTVSNFLSSDFRERMDKLMVTRLERQTHQEEEYNEVKEDDDVDEELWCFSEGHTQSKSSDNEEEDDDDERSLISAQYHEASDYLDQSASPLQLASPSILSSWSYEMGEDSNRGTSISSPQPLQPQFSSNNNQQRPSLVSASHHPSIEMELIYDLRGHMEQLYREMSELRKSIKCCMDMQLMLQHSIKRVHEVGGRKSKKDKSRKPKCCICYSMEIDSLLYRCGHMCSCMKCGKELQWRGGKCPVCRSPIEDVVQASFSTRS</sequence>
<feature type="region of interest" description="Disordered" evidence="2">
    <location>
        <begin position="236"/>
        <end position="256"/>
    </location>
</feature>
<dbReference type="Gene3D" id="3.30.40.10">
    <property type="entry name" value="Zinc/RING finger domain, C3HC4 (zinc finger)"/>
    <property type="match status" value="1"/>
</dbReference>
<feature type="compositionally biased region" description="Low complexity" evidence="2">
    <location>
        <begin position="666"/>
        <end position="685"/>
    </location>
</feature>
<dbReference type="OrthoDB" id="6078042at2759"/>
<reference evidence="4 5" key="1">
    <citation type="journal article" date="2009" name="Nat. Genet.">
        <title>The genome of the cucumber, Cucumis sativus L.</title>
        <authorList>
            <person name="Huang S."/>
            <person name="Li R."/>
            <person name="Zhang Z."/>
            <person name="Li L."/>
            <person name="Gu X."/>
            <person name="Fan W."/>
            <person name="Lucas W.J."/>
            <person name="Wang X."/>
            <person name="Xie B."/>
            <person name="Ni P."/>
            <person name="Ren Y."/>
            <person name="Zhu H."/>
            <person name="Li J."/>
            <person name="Lin K."/>
            <person name="Jin W."/>
            <person name="Fei Z."/>
            <person name="Li G."/>
            <person name="Staub J."/>
            <person name="Kilian A."/>
            <person name="van der Vossen E.A."/>
            <person name="Wu Y."/>
            <person name="Guo J."/>
            <person name="He J."/>
            <person name="Jia Z."/>
            <person name="Ren Y."/>
            <person name="Tian G."/>
            <person name="Lu Y."/>
            <person name="Ruan J."/>
            <person name="Qian W."/>
            <person name="Wang M."/>
            <person name="Huang Q."/>
            <person name="Li B."/>
            <person name="Xuan Z."/>
            <person name="Cao J."/>
            <person name="Asan"/>
            <person name="Wu Z."/>
            <person name="Zhang J."/>
            <person name="Cai Q."/>
            <person name="Bai Y."/>
            <person name="Zhao B."/>
            <person name="Han Y."/>
            <person name="Li Y."/>
            <person name="Li X."/>
            <person name="Wang S."/>
            <person name="Shi Q."/>
            <person name="Liu S."/>
            <person name="Cho W.K."/>
            <person name="Kim J.Y."/>
            <person name="Xu Y."/>
            <person name="Heller-Uszynska K."/>
            <person name="Miao H."/>
            <person name="Cheng Z."/>
            <person name="Zhang S."/>
            <person name="Wu J."/>
            <person name="Yang Y."/>
            <person name="Kang H."/>
            <person name="Li M."/>
            <person name="Liang H."/>
            <person name="Ren X."/>
            <person name="Shi Z."/>
            <person name="Wen M."/>
            <person name="Jian M."/>
            <person name="Yang H."/>
            <person name="Zhang G."/>
            <person name="Yang Z."/>
            <person name="Chen R."/>
            <person name="Liu S."/>
            <person name="Li J."/>
            <person name="Ma L."/>
            <person name="Liu H."/>
            <person name="Zhou Y."/>
            <person name="Zhao J."/>
            <person name="Fang X."/>
            <person name="Li G."/>
            <person name="Fang L."/>
            <person name="Li Y."/>
            <person name="Liu D."/>
            <person name="Zheng H."/>
            <person name="Zhang Y."/>
            <person name="Qin N."/>
            <person name="Li Z."/>
            <person name="Yang G."/>
            <person name="Yang S."/>
            <person name="Bolund L."/>
            <person name="Kristiansen K."/>
            <person name="Zheng H."/>
            <person name="Li S."/>
            <person name="Zhang X."/>
            <person name="Yang H."/>
            <person name="Wang J."/>
            <person name="Sun R."/>
            <person name="Zhang B."/>
            <person name="Jiang S."/>
            <person name="Wang J."/>
            <person name="Du Y."/>
            <person name="Li S."/>
        </authorList>
    </citation>
    <scope>NUCLEOTIDE SEQUENCE [LARGE SCALE GENOMIC DNA]</scope>
    <source>
        <strain evidence="5">cv. 9930</strain>
    </source>
</reference>
<dbReference type="InterPro" id="IPR013083">
    <property type="entry name" value="Znf_RING/FYVE/PHD"/>
</dbReference>
<dbReference type="KEGG" id="csv:101206495"/>
<dbReference type="CDD" id="cd16647">
    <property type="entry name" value="mRING-HC-C3HC5_NEU1"/>
    <property type="match status" value="1"/>
</dbReference>
<feature type="compositionally biased region" description="Basic and acidic residues" evidence="2">
    <location>
        <begin position="434"/>
        <end position="451"/>
    </location>
</feature>
<reference evidence="4 5" key="4">
    <citation type="journal article" date="2011" name="BMC Genomics">
        <title>RNA-Seq improves annotation of protein-coding genes in the cucumber genome.</title>
        <authorList>
            <person name="Li Z."/>
            <person name="Zhang Z."/>
            <person name="Yan P."/>
            <person name="Huang S."/>
            <person name="Fei Z."/>
            <person name="Lin K."/>
        </authorList>
    </citation>
    <scope>NUCLEOTIDE SEQUENCE [LARGE SCALE GENOMIC DNA]</scope>
    <source>
        <strain evidence="5">cv. 9930</strain>
    </source>
</reference>
<evidence type="ECO:0000313" key="4">
    <source>
        <dbReference type="EMBL" id="KGN49544.1"/>
    </source>
</evidence>
<dbReference type="Proteomes" id="UP000029981">
    <property type="component" value="Chromosome 6"/>
</dbReference>
<name>A0A0A0KL44_CUCSA</name>
<dbReference type="EMBL" id="CM002927">
    <property type="protein sequence ID" value="KGN49544.1"/>
    <property type="molecule type" value="Genomic_DNA"/>
</dbReference>
<feature type="region of interest" description="Disordered" evidence="2">
    <location>
        <begin position="600"/>
        <end position="619"/>
    </location>
</feature>
<evidence type="ECO:0000313" key="5">
    <source>
        <dbReference type="Proteomes" id="UP000029981"/>
    </source>
</evidence>
<dbReference type="Pfam" id="PF13920">
    <property type="entry name" value="zf-C3HC4_3"/>
    <property type="match status" value="1"/>
</dbReference>
<feature type="compositionally biased region" description="Basic and acidic residues" evidence="2">
    <location>
        <begin position="74"/>
        <end position="87"/>
    </location>
</feature>
<dbReference type="AlphaFoldDB" id="A0A0A0KL44"/>
<keyword evidence="1" id="KW-0479">Metal-binding</keyword>
<dbReference type="PROSITE" id="PS50089">
    <property type="entry name" value="ZF_RING_2"/>
    <property type="match status" value="1"/>
</dbReference>
<protein>
    <recommendedName>
        <fullName evidence="3">RING-type domain-containing protein</fullName>
    </recommendedName>
</protein>
<gene>
    <name evidence="4" type="ORF">Csa_6G538730</name>
</gene>
<keyword evidence="5" id="KW-1185">Reference proteome</keyword>
<dbReference type="OMA" id="PKKGNCC"/>
<keyword evidence="1" id="KW-0862">Zinc</keyword>
<dbReference type="Gramene" id="KGN49544">
    <property type="protein sequence ID" value="KGN49544"/>
    <property type="gene ID" value="Csa_6G538730"/>
</dbReference>
<feature type="domain" description="RING-type" evidence="3">
    <location>
        <begin position="756"/>
        <end position="795"/>
    </location>
</feature>
<dbReference type="PANTHER" id="PTHR47820:SF3">
    <property type="entry name" value="OS07G0499800 PROTEIN"/>
    <property type="match status" value="1"/>
</dbReference>
<evidence type="ECO:0000256" key="2">
    <source>
        <dbReference type="SAM" id="MobiDB-lite"/>
    </source>
</evidence>
<feature type="compositionally biased region" description="Low complexity" evidence="2">
    <location>
        <begin position="1"/>
        <end position="13"/>
    </location>
</feature>
<accession>A0A0A0KL44</accession>
<feature type="compositionally biased region" description="Polar residues" evidence="2">
    <location>
        <begin position="474"/>
        <end position="484"/>
    </location>
</feature>
<feature type="compositionally biased region" description="Basic and acidic residues" evidence="2">
    <location>
        <begin position="348"/>
        <end position="368"/>
    </location>
</feature>
<reference evidence="4 5" key="3">
    <citation type="journal article" date="2010" name="BMC Genomics">
        <title>Transcriptome sequencing and comparative analysis of cucumber flowers with different sex types.</title>
        <authorList>
            <person name="Guo S."/>
            <person name="Zheng Y."/>
            <person name="Joung J.G."/>
            <person name="Liu S."/>
            <person name="Zhang Z."/>
            <person name="Crasta O.R."/>
            <person name="Sobral B.W."/>
            <person name="Xu Y."/>
            <person name="Huang S."/>
            <person name="Fei Z."/>
        </authorList>
    </citation>
    <scope>NUCLEOTIDE SEQUENCE [LARGE SCALE GENOMIC DNA]</scope>
    <source>
        <strain evidence="5">cv. 9930</strain>
    </source>
</reference>
<feature type="region of interest" description="Disordered" evidence="2">
    <location>
        <begin position="348"/>
        <end position="492"/>
    </location>
</feature>
<dbReference type="SUPFAM" id="SSF57850">
    <property type="entry name" value="RING/U-box"/>
    <property type="match status" value="1"/>
</dbReference>
<feature type="region of interest" description="Disordered" evidence="2">
    <location>
        <begin position="172"/>
        <end position="216"/>
    </location>
</feature>
<feature type="compositionally biased region" description="Low complexity" evidence="2">
    <location>
        <begin position="195"/>
        <end position="211"/>
    </location>
</feature>
<feature type="region of interest" description="Disordered" evidence="2">
    <location>
        <begin position="1"/>
        <end position="20"/>
    </location>
</feature>
<feature type="compositionally biased region" description="Low complexity" evidence="2">
    <location>
        <begin position="90"/>
        <end position="102"/>
    </location>
</feature>
<keyword evidence="1" id="KW-0863">Zinc-finger</keyword>